<feature type="region of interest" description="Disordered" evidence="4">
    <location>
        <begin position="24"/>
        <end position="44"/>
    </location>
</feature>
<evidence type="ECO:0000259" key="6">
    <source>
        <dbReference type="Pfam" id="PF13407"/>
    </source>
</evidence>
<feature type="compositionally biased region" description="Low complexity" evidence="4">
    <location>
        <begin position="30"/>
        <end position="44"/>
    </location>
</feature>
<dbReference type="SUPFAM" id="SSF53822">
    <property type="entry name" value="Periplasmic binding protein-like I"/>
    <property type="match status" value="1"/>
</dbReference>
<dbReference type="GO" id="GO:0030313">
    <property type="term" value="C:cell envelope"/>
    <property type="evidence" value="ECO:0007669"/>
    <property type="project" value="UniProtKB-SubCell"/>
</dbReference>
<evidence type="ECO:0000313" key="8">
    <source>
        <dbReference type="Proteomes" id="UP001149140"/>
    </source>
</evidence>
<dbReference type="PANTHER" id="PTHR46847:SF1">
    <property type="entry name" value="D-ALLOSE-BINDING PERIPLASMIC PROTEIN-RELATED"/>
    <property type="match status" value="1"/>
</dbReference>
<evidence type="ECO:0000256" key="5">
    <source>
        <dbReference type="SAM" id="SignalP"/>
    </source>
</evidence>
<dbReference type="PROSITE" id="PS51257">
    <property type="entry name" value="PROKAR_LIPOPROTEIN"/>
    <property type="match status" value="1"/>
</dbReference>
<evidence type="ECO:0000256" key="2">
    <source>
        <dbReference type="ARBA" id="ARBA00007639"/>
    </source>
</evidence>
<accession>A0A9X3MRC9</accession>
<dbReference type="RefSeq" id="WP_270040229.1">
    <property type="nucleotide sequence ID" value="NZ_JAPDOD010000008.1"/>
</dbReference>
<dbReference type="InterPro" id="IPR028082">
    <property type="entry name" value="Peripla_BP_I"/>
</dbReference>
<name>A0A9X3MRC9_9ACTN</name>
<feature type="domain" description="Periplasmic binding protein" evidence="6">
    <location>
        <begin position="56"/>
        <end position="308"/>
    </location>
</feature>
<dbReference type="GO" id="GO:0030246">
    <property type="term" value="F:carbohydrate binding"/>
    <property type="evidence" value="ECO:0007669"/>
    <property type="project" value="UniProtKB-ARBA"/>
</dbReference>
<evidence type="ECO:0000256" key="3">
    <source>
        <dbReference type="ARBA" id="ARBA00022729"/>
    </source>
</evidence>
<dbReference type="PANTHER" id="PTHR46847">
    <property type="entry name" value="D-ALLOSE-BINDING PERIPLASMIC PROTEIN-RELATED"/>
    <property type="match status" value="1"/>
</dbReference>
<dbReference type="EMBL" id="JAPDOD010000008">
    <property type="protein sequence ID" value="MDA0161065.1"/>
    <property type="molecule type" value="Genomic_DNA"/>
</dbReference>
<feature type="chain" id="PRO_5040881873" evidence="5">
    <location>
        <begin position="21"/>
        <end position="346"/>
    </location>
</feature>
<dbReference type="InterPro" id="IPR025997">
    <property type="entry name" value="SBP_2_dom"/>
</dbReference>
<keyword evidence="8" id="KW-1185">Reference proteome</keyword>
<dbReference type="Gene3D" id="3.40.50.2300">
    <property type="match status" value="2"/>
</dbReference>
<evidence type="ECO:0000256" key="4">
    <source>
        <dbReference type="SAM" id="MobiDB-lite"/>
    </source>
</evidence>
<evidence type="ECO:0000313" key="7">
    <source>
        <dbReference type="EMBL" id="MDA0161065.1"/>
    </source>
</evidence>
<feature type="signal peptide" evidence="5">
    <location>
        <begin position="1"/>
        <end position="20"/>
    </location>
</feature>
<gene>
    <name evidence="7" type="ORF">OM076_12370</name>
</gene>
<dbReference type="Pfam" id="PF13407">
    <property type="entry name" value="Peripla_BP_4"/>
    <property type="match status" value="1"/>
</dbReference>
<protein>
    <submittedName>
        <fullName evidence="7">Substrate-binding domain-containing protein</fullName>
    </submittedName>
</protein>
<comment type="subcellular location">
    <subcellularLocation>
        <location evidence="1">Cell envelope</location>
    </subcellularLocation>
</comment>
<organism evidence="7 8">
    <name type="scientific">Solirubrobacter ginsenosidimutans</name>
    <dbReference type="NCBI Taxonomy" id="490573"/>
    <lineage>
        <taxon>Bacteria</taxon>
        <taxon>Bacillati</taxon>
        <taxon>Actinomycetota</taxon>
        <taxon>Thermoleophilia</taxon>
        <taxon>Solirubrobacterales</taxon>
        <taxon>Solirubrobacteraceae</taxon>
        <taxon>Solirubrobacter</taxon>
    </lineage>
</organism>
<dbReference type="Proteomes" id="UP001149140">
    <property type="component" value="Unassembled WGS sequence"/>
</dbReference>
<reference evidence="7" key="1">
    <citation type="submission" date="2022-10" db="EMBL/GenBank/DDBJ databases">
        <title>The WGS of Solirubrobacter ginsenosidimutans DSM 21036.</title>
        <authorList>
            <person name="Jiang Z."/>
        </authorList>
    </citation>
    <scope>NUCLEOTIDE SEQUENCE</scope>
    <source>
        <strain evidence="7">DSM 21036</strain>
    </source>
</reference>
<comment type="similarity">
    <text evidence="2">Belongs to the bacterial solute-binding protein 2 family.</text>
</comment>
<sequence length="346" mass="36252">MKFKRVAPVVFTGMALMGVAACGGSDNKSDTASTPTATASASTDEAAVQGASDVKVAFSAPAADHGWLKALSDNAKAKAKELGIDMKVSDSATTSAEQADQIETLIQDKPDVLVVLPNEGEPLTPVAQKAMDQGIQVINIDREFSAASAYHTLIAGDNYGIGVQAGNFFADQLKCKGNVAEIQGIAGISVTEQRSQGFADQIKKRCNGGIKIVAQQPADFAPDKGLTVMENILQKNKDIQAVYTHDDDMGEGVAAAIENAGLQDKIWMTGAGGSKAVMNKIKEGSEWKATFLYNPAMSADAVYLASLLGQKKGLPGFAAPDIPSKIILSATTVTKDNVDQYMSLGF</sequence>
<dbReference type="AlphaFoldDB" id="A0A9X3MRC9"/>
<proteinExistence type="inferred from homology"/>
<keyword evidence="3 5" id="KW-0732">Signal</keyword>
<evidence type="ECO:0000256" key="1">
    <source>
        <dbReference type="ARBA" id="ARBA00004196"/>
    </source>
</evidence>
<comment type="caution">
    <text evidence="7">The sequence shown here is derived from an EMBL/GenBank/DDBJ whole genome shotgun (WGS) entry which is preliminary data.</text>
</comment>